<feature type="transmembrane region" description="Helical" evidence="2">
    <location>
        <begin position="195"/>
        <end position="214"/>
    </location>
</feature>
<protein>
    <submittedName>
        <fullName evidence="3">Uncharacterized protein</fullName>
    </submittedName>
</protein>
<evidence type="ECO:0000313" key="3">
    <source>
        <dbReference type="EMBL" id="CAL4098594.1"/>
    </source>
</evidence>
<evidence type="ECO:0000256" key="2">
    <source>
        <dbReference type="SAM" id="Phobius"/>
    </source>
</evidence>
<reference evidence="3 4" key="1">
    <citation type="submission" date="2024-05" db="EMBL/GenBank/DDBJ databases">
        <authorList>
            <person name="Wallberg A."/>
        </authorList>
    </citation>
    <scope>NUCLEOTIDE SEQUENCE [LARGE SCALE GENOMIC DNA]</scope>
</reference>
<comment type="caution">
    <text evidence="3">The sequence shown here is derived from an EMBL/GenBank/DDBJ whole genome shotgun (WGS) entry which is preliminary data.</text>
</comment>
<evidence type="ECO:0000256" key="1">
    <source>
        <dbReference type="SAM" id="MobiDB-lite"/>
    </source>
</evidence>
<keyword evidence="2" id="KW-0472">Membrane</keyword>
<gene>
    <name evidence="3" type="ORF">MNOR_LOCUS16270</name>
</gene>
<name>A0AAV2QWD2_MEGNR</name>
<feature type="compositionally biased region" description="Polar residues" evidence="1">
    <location>
        <begin position="83"/>
        <end position="92"/>
    </location>
</feature>
<keyword evidence="2" id="KW-0812">Transmembrane</keyword>
<accession>A0AAV2QWD2</accession>
<dbReference type="AlphaFoldDB" id="A0AAV2QWD2"/>
<sequence length="231" mass="25586">MHASHITISHQTEVSSTQSSDTPTTHGTTEAYTPKPSVNQNQIFVSKVSRVLSLDSSIPTLPSMNTSSVMPFVPVHNVVTSSSKSYMPSTQQIEEEKSISRKSSGASSDLYFPGDLGHNGKEDKLPLRSGLKDPIWVTPRICTHQGINGEMCFMCRKDLCNGSEKPECRPDFTVLNVYGTRRPAKKKCRCGTTTTLTVCFSVFVLTFILAFVIYNECVLKRTSPIIVHYKM</sequence>
<keyword evidence="2" id="KW-1133">Transmembrane helix</keyword>
<proteinExistence type="predicted"/>
<feature type="region of interest" description="Disordered" evidence="1">
    <location>
        <begin position="1"/>
        <end position="37"/>
    </location>
</feature>
<organism evidence="3 4">
    <name type="scientific">Meganyctiphanes norvegica</name>
    <name type="common">Northern krill</name>
    <name type="synonym">Thysanopoda norvegica</name>
    <dbReference type="NCBI Taxonomy" id="48144"/>
    <lineage>
        <taxon>Eukaryota</taxon>
        <taxon>Metazoa</taxon>
        <taxon>Ecdysozoa</taxon>
        <taxon>Arthropoda</taxon>
        <taxon>Crustacea</taxon>
        <taxon>Multicrustacea</taxon>
        <taxon>Malacostraca</taxon>
        <taxon>Eumalacostraca</taxon>
        <taxon>Eucarida</taxon>
        <taxon>Euphausiacea</taxon>
        <taxon>Euphausiidae</taxon>
        <taxon>Meganyctiphanes</taxon>
    </lineage>
</organism>
<evidence type="ECO:0000313" key="4">
    <source>
        <dbReference type="Proteomes" id="UP001497623"/>
    </source>
</evidence>
<dbReference type="EMBL" id="CAXKWB010010600">
    <property type="protein sequence ID" value="CAL4098594.1"/>
    <property type="molecule type" value="Genomic_DNA"/>
</dbReference>
<keyword evidence="4" id="KW-1185">Reference proteome</keyword>
<dbReference type="Proteomes" id="UP001497623">
    <property type="component" value="Unassembled WGS sequence"/>
</dbReference>
<feature type="region of interest" description="Disordered" evidence="1">
    <location>
        <begin position="83"/>
        <end position="106"/>
    </location>
</feature>